<keyword evidence="7" id="KW-0808">Transferase</keyword>
<gene>
    <name evidence="7" type="ORF">FHS03_002561</name>
</gene>
<dbReference type="RefSeq" id="WP_183441338.1">
    <property type="nucleotide sequence ID" value="NZ_JACHXD010000006.1"/>
</dbReference>
<keyword evidence="3" id="KW-0597">Phosphoprotein</keyword>
<dbReference type="PRINTS" id="PR00344">
    <property type="entry name" value="BCTRLSENSOR"/>
</dbReference>
<dbReference type="PROSITE" id="PS50110">
    <property type="entry name" value="RESPONSE_REGULATORY"/>
    <property type="match status" value="1"/>
</dbReference>
<name>A0A7W5FU58_9BURK</name>
<dbReference type="EMBL" id="JACHXD010000006">
    <property type="protein sequence ID" value="MBB3119509.1"/>
    <property type="molecule type" value="Genomic_DNA"/>
</dbReference>
<dbReference type="Gene3D" id="1.10.287.130">
    <property type="match status" value="1"/>
</dbReference>
<dbReference type="Pfam" id="PF02518">
    <property type="entry name" value="HATPase_c"/>
    <property type="match status" value="1"/>
</dbReference>
<evidence type="ECO:0000256" key="3">
    <source>
        <dbReference type="PROSITE-ProRule" id="PRU00169"/>
    </source>
</evidence>
<dbReference type="InterPro" id="IPR001789">
    <property type="entry name" value="Sig_transdc_resp-reg_receiver"/>
</dbReference>
<dbReference type="InterPro" id="IPR004358">
    <property type="entry name" value="Sig_transdc_His_kin-like_C"/>
</dbReference>
<sequence length="481" mass="52437">MNSPSESFERRLLLIDDMPAIHEDFRKILLSSSAADATLDAAEAFLFGADAAAAAAPMPAFTLDCASQGEEGVRMAAAALAAGRPYALAFVDMRMPPGWDGVQTIEHLWQTDPALQVVICTAYSDHTWQEVLARLDARDRLLVLRKPFDVIEVQQLANTLTEKWRLTRQAASRMENLESAVASRTAELQQANHQLQQQFDQRKQLESRLVQSEKLASLGLLCSGVAHEINNPLGFLQSNFGVLEEYLENLLALLDAYADNCNGGCEAPAGLARLPQSAPFQLAFLREDIPVLMAQSKDGMGRVSKIVQSLKDFSRNGNSSSPWELADLHRGLDSTLNIMAGEIRKVADLRKEYGELPMVECLPSELNQVFMNLVINAAHAIGPARGQITIRTGCHGAEAWVEVADNGCGIAPEVLPRIFDPFYTTKPLGQGTGLGLSLSYGIVRNHGGRIDVQSTPGRGTAFRILLPLRQKERAPAQACPA</sequence>
<dbReference type="SUPFAM" id="SSF55874">
    <property type="entry name" value="ATPase domain of HSP90 chaperone/DNA topoisomerase II/histidine kinase"/>
    <property type="match status" value="1"/>
</dbReference>
<comment type="catalytic activity">
    <reaction evidence="1">
        <text>ATP + protein L-histidine = ADP + protein N-phospho-L-histidine.</text>
        <dbReference type="EC" id="2.7.13.3"/>
    </reaction>
</comment>
<protein>
    <recommendedName>
        <fullName evidence="2">histidine kinase</fullName>
        <ecNumber evidence="2">2.7.13.3</ecNumber>
    </recommendedName>
</protein>
<dbReference type="AlphaFoldDB" id="A0A7W5FU58"/>
<dbReference type="Gene3D" id="3.40.50.2300">
    <property type="match status" value="1"/>
</dbReference>
<organism evidence="7 8">
    <name type="scientific">Pseudoduganella violacea</name>
    <dbReference type="NCBI Taxonomy" id="1715466"/>
    <lineage>
        <taxon>Bacteria</taxon>
        <taxon>Pseudomonadati</taxon>
        <taxon>Pseudomonadota</taxon>
        <taxon>Betaproteobacteria</taxon>
        <taxon>Burkholderiales</taxon>
        <taxon>Oxalobacteraceae</taxon>
        <taxon>Telluria group</taxon>
        <taxon>Pseudoduganella</taxon>
    </lineage>
</organism>
<feature type="modified residue" description="4-aspartylphosphate" evidence="3">
    <location>
        <position position="92"/>
    </location>
</feature>
<feature type="domain" description="Response regulatory" evidence="6">
    <location>
        <begin position="11"/>
        <end position="161"/>
    </location>
</feature>
<proteinExistence type="predicted"/>
<keyword evidence="8" id="KW-1185">Reference proteome</keyword>
<reference evidence="7 8" key="1">
    <citation type="submission" date="2020-08" db="EMBL/GenBank/DDBJ databases">
        <title>Genomic Encyclopedia of Type Strains, Phase III (KMG-III): the genomes of soil and plant-associated and newly described type strains.</title>
        <authorList>
            <person name="Whitman W."/>
        </authorList>
    </citation>
    <scope>NUCLEOTIDE SEQUENCE [LARGE SCALE GENOMIC DNA]</scope>
    <source>
        <strain evidence="7 8">CECT 8897</strain>
    </source>
</reference>
<evidence type="ECO:0000256" key="2">
    <source>
        <dbReference type="ARBA" id="ARBA00012438"/>
    </source>
</evidence>
<dbReference type="PROSITE" id="PS50109">
    <property type="entry name" value="HIS_KIN"/>
    <property type="match status" value="1"/>
</dbReference>
<feature type="coiled-coil region" evidence="4">
    <location>
        <begin position="174"/>
        <end position="215"/>
    </location>
</feature>
<dbReference type="InterPro" id="IPR011006">
    <property type="entry name" value="CheY-like_superfamily"/>
</dbReference>
<evidence type="ECO:0000256" key="1">
    <source>
        <dbReference type="ARBA" id="ARBA00000085"/>
    </source>
</evidence>
<comment type="caution">
    <text evidence="7">The sequence shown here is derived from an EMBL/GenBank/DDBJ whole genome shotgun (WGS) entry which is preliminary data.</text>
</comment>
<evidence type="ECO:0000313" key="8">
    <source>
        <dbReference type="Proteomes" id="UP000541535"/>
    </source>
</evidence>
<feature type="domain" description="Histidine kinase" evidence="5">
    <location>
        <begin position="224"/>
        <end position="470"/>
    </location>
</feature>
<dbReference type="PANTHER" id="PTHR43065">
    <property type="entry name" value="SENSOR HISTIDINE KINASE"/>
    <property type="match status" value="1"/>
</dbReference>
<dbReference type="SUPFAM" id="SSF52172">
    <property type="entry name" value="CheY-like"/>
    <property type="match status" value="1"/>
</dbReference>
<dbReference type="GO" id="GO:0004673">
    <property type="term" value="F:protein histidine kinase activity"/>
    <property type="evidence" value="ECO:0007669"/>
    <property type="project" value="UniProtKB-EC"/>
</dbReference>
<dbReference type="SMART" id="SM00387">
    <property type="entry name" value="HATPase_c"/>
    <property type="match status" value="1"/>
</dbReference>
<dbReference type="EC" id="2.7.13.3" evidence="2"/>
<dbReference type="CDD" id="cd16943">
    <property type="entry name" value="HATPase_AtoS-like"/>
    <property type="match status" value="1"/>
</dbReference>
<dbReference type="InterPro" id="IPR003594">
    <property type="entry name" value="HATPase_dom"/>
</dbReference>
<accession>A0A7W5FU58</accession>
<dbReference type="PANTHER" id="PTHR43065:SF50">
    <property type="entry name" value="HISTIDINE KINASE"/>
    <property type="match status" value="1"/>
</dbReference>
<dbReference type="Proteomes" id="UP000541535">
    <property type="component" value="Unassembled WGS sequence"/>
</dbReference>
<keyword evidence="7" id="KW-0418">Kinase</keyword>
<evidence type="ECO:0000313" key="7">
    <source>
        <dbReference type="EMBL" id="MBB3119509.1"/>
    </source>
</evidence>
<dbReference type="InterPro" id="IPR005467">
    <property type="entry name" value="His_kinase_dom"/>
</dbReference>
<dbReference type="Gene3D" id="3.30.565.10">
    <property type="entry name" value="Histidine kinase-like ATPase, C-terminal domain"/>
    <property type="match status" value="1"/>
</dbReference>
<evidence type="ECO:0000256" key="4">
    <source>
        <dbReference type="SAM" id="Coils"/>
    </source>
</evidence>
<evidence type="ECO:0000259" key="5">
    <source>
        <dbReference type="PROSITE" id="PS50109"/>
    </source>
</evidence>
<evidence type="ECO:0000259" key="6">
    <source>
        <dbReference type="PROSITE" id="PS50110"/>
    </source>
</evidence>
<dbReference type="GO" id="GO:0000160">
    <property type="term" value="P:phosphorelay signal transduction system"/>
    <property type="evidence" value="ECO:0007669"/>
    <property type="project" value="InterPro"/>
</dbReference>
<keyword evidence="4" id="KW-0175">Coiled coil</keyword>
<dbReference type="InterPro" id="IPR036890">
    <property type="entry name" value="HATPase_C_sf"/>
</dbReference>